<evidence type="ECO:0000256" key="2">
    <source>
        <dbReference type="SAM" id="Phobius"/>
    </source>
</evidence>
<feature type="transmembrane region" description="Helical" evidence="2">
    <location>
        <begin position="35"/>
        <end position="57"/>
    </location>
</feature>
<dbReference type="AlphaFoldDB" id="A0A8J3JI12"/>
<gene>
    <name evidence="4" type="ORF">Cba03nite_21910</name>
</gene>
<comment type="caution">
    <text evidence="4">The sequence shown here is derived from an EMBL/GenBank/DDBJ whole genome shotgun (WGS) entry which is preliminary data.</text>
</comment>
<keyword evidence="2" id="KW-0472">Membrane</keyword>
<keyword evidence="2" id="KW-1133">Transmembrane helix</keyword>
<dbReference type="RefSeq" id="WP_203744847.1">
    <property type="nucleotide sequence ID" value="NZ_BONF01000011.1"/>
</dbReference>
<dbReference type="InterPro" id="IPR050300">
    <property type="entry name" value="GDXG_lipolytic_enzyme"/>
</dbReference>
<dbReference type="GO" id="GO:0016787">
    <property type="term" value="F:hydrolase activity"/>
    <property type="evidence" value="ECO:0007669"/>
    <property type="project" value="UniProtKB-KW"/>
</dbReference>
<evidence type="ECO:0000259" key="3">
    <source>
        <dbReference type="Pfam" id="PF07859"/>
    </source>
</evidence>
<feature type="transmembrane region" description="Helical" evidence="2">
    <location>
        <begin position="63"/>
        <end position="84"/>
    </location>
</feature>
<sequence>MPVGYLLTVTLVSWGVTCALTRWRRPGPVCAIPALLVNELPFIVGYVLVASTVLALIEGDLDSVAGAVGAGVALLALAGLGVIVGRATRAHAALHLDGRPHRPWVRILAAPFVQGAGNLVRVPDRSYGDGPSPTAQAARSRRTLDVYHRRDRPSGVPVLLHLHGGGFHSGDKRREARPLIRYLTATCGIVCVSANYRLQPQATLAEQVADAHAAIAWVREHAAEYGGNPEALFIAGSSAGAYLAIRAVGERTDAIAGLIGRYGYYGDLTLRDGPPLLVIHGQNDLVVPASHARAFAERSRAASRAPVRYAELPGAHHDFDLFESIRSAAVNQAVAAFIADSTRTSPSPPG</sequence>
<name>A0A8J3JI12_9ACTN</name>
<evidence type="ECO:0000313" key="5">
    <source>
        <dbReference type="Proteomes" id="UP000601223"/>
    </source>
</evidence>
<feature type="domain" description="Alpha/beta hydrolase fold-3" evidence="3">
    <location>
        <begin position="159"/>
        <end position="247"/>
    </location>
</feature>
<proteinExistence type="predicted"/>
<dbReference type="Proteomes" id="UP000601223">
    <property type="component" value="Unassembled WGS sequence"/>
</dbReference>
<dbReference type="InterPro" id="IPR013094">
    <property type="entry name" value="AB_hydrolase_3"/>
</dbReference>
<dbReference type="Pfam" id="PF07859">
    <property type="entry name" value="Abhydrolase_3"/>
    <property type="match status" value="1"/>
</dbReference>
<organism evidence="4 5">
    <name type="scientific">Catellatospora bangladeshensis</name>
    <dbReference type="NCBI Taxonomy" id="310355"/>
    <lineage>
        <taxon>Bacteria</taxon>
        <taxon>Bacillati</taxon>
        <taxon>Actinomycetota</taxon>
        <taxon>Actinomycetes</taxon>
        <taxon>Micromonosporales</taxon>
        <taxon>Micromonosporaceae</taxon>
        <taxon>Catellatospora</taxon>
    </lineage>
</organism>
<keyword evidence="2" id="KW-0812">Transmembrane</keyword>
<dbReference type="Gene3D" id="3.40.50.1820">
    <property type="entry name" value="alpha/beta hydrolase"/>
    <property type="match status" value="1"/>
</dbReference>
<dbReference type="EMBL" id="BONF01000011">
    <property type="protein sequence ID" value="GIF80842.1"/>
    <property type="molecule type" value="Genomic_DNA"/>
</dbReference>
<evidence type="ECO:0000313" key="4">
    <source>
        <dbReference type="EMBL" id="GIF80842.1"/>
    </source>
</evidence>
<dbReference type="PANTHER" id="PTHR48081">
    <property type="entry name" value="AB HYDROLASE SUPERFAMILY PROTEIN C4A8.06C"/>
    <property type="match status" value="1"/>
</dbReference>
<dbReference type="PANTHER" id="PTHR48081:SF33">
    <property type="entry name" value="KYNURENINE FORMAMIDASE"/>
    <property type="match status" value="1"/>
</dbReference>
<keyword evidence="5" id="KW-1185">Reference proteome</keyword>
<protein>
    <recommendedName>
        <fullName evidence="3">Alpha/beta hydrolase fold-3 domain-containing protein</fullName>
    </recommendedName>
</protein>
<dbReference type="SUPFAM" id="SSF53474">
    <property type="entry name" value="alpha/beta-Hydrolases"/>
    <property type="match status" value="1"/>
</dbReference>
<feature type="transmembrane region" description="Helical" evidence="2">
    <location>
        <begin position="6"/>
        <end position="23"/>
    </location>
</feature>
<dbReference type="InterPro" id="IPR029058">
    <property type="entry name" value="AB_hydrolase_fold"/>
</dbReference>
<reference evidence="4 5" key="1">
    <citation type="submission" date="2021-01" db="EMBL/GenBank/DDBJ databases">
        <title>Whole genome shotgun sequence of Catellatospora bangladeshensis NBRC 107357.</title>
        <authorList>
            <person name="Komaki H."/>
            <person name="Tamura T."/>
        </authorList>
    </citation>
    <scope>NUCLEOTIDE SEQUENCE [LARGE SCALE GENOMIC DNA]</scope>
    <source>
        <strain evidence="4 5">NBRC 107357</strain>
    </source>
</reference>
<keyword evidence="1" id="KW-0378">Hydrolase</keyword>
<accession>A0A8J3JI12</accession>
<evidence type="ECO:0000256" key="1">
    <source>
        <dbReference type="ARBA" id="ARBA00022801"/>
    </source>
</evidence>